<name>A0A2M4DJY1_ANODA</name>
<organism evidence="2">
    <name type="scientific">Anopheles darlingi</name>
    <name type="common">Mosquito</name>
    <dbReference type="NCBI Taxonomy" id="43151"/>
    <lineage>
        <taxon>Eukaryota</taxon>
        <taxon>Metazoa</taxon>
        <taxon>Ecdysozoa</taxon>
        <taxon>Arthropoda</taxon>
        <taxon>Hexapoda</taxon>
        <taxon>Insecta</taxon>
        <taxon>Pterygota</taxon>
        <taxon>Neoptera</taxon>
        <taxon>Endopterygota</taxon>
        <taxon>Diptera</taxon>
        <taxon>Nematocera</taxon>
        <taxon>Culicoidea</taxon>
        <taxon>Culicidae</taxon>
        <taxon>Anophelinae</taxon>
        <taxon>Anopheles</taxon>
    </lineage>
</organism>
<feature type="signal peptide" evidence="1">
    <location>
        <begin position="1"/>
        <end position="20"/>
    </location>
</feature>
<dbReference type="AlphaFoldDB" id="A0A2M4DJY1"/>
<protein>
    <submittedName>
        <fullName evidence="2">Putative secreted protein</fullName>
    </submittedName>
</protein>
<feature type="chain" id="PRO_5014708102" evidence="1">
    <location>
        <begin position="21"/>
        <end position="115"/>
    </location>
</feature>
<sequence length="115" mass="12531">MVMMMRLCVALDAGLAPTSACVCVCACVYRISRISDSLLAEHLYAPCIHMLSSGKLDFFAAEGESSKRRKFVEHVAPRNKSANDPAILLPSRASLSLSLTPMLSLVCFWCCLCSK</sequence>
<accession>A0A2M4DJY1</accession>
<evidence type="ECO:0000256" key="1">
    <source>
        <dbReference type="SAM" id="SignalP"/>
    </source>
</evidence>
<evidence type="ECO:0000313" key="2">
    <source>
        <dbReference type="EMBL" id="MBW77873.1"/>
    </source>
</evidence>
<reference evidence="2" key="1">
    <citation type="submission" date="2018-01" db="EMBL/GenBank/DDBJ databases">
        <title>An insight into the sialome of Amazonian anophelines.</title>
        <authorList>
            <person name="Ribeiro J.M."/>
            <person name="Scarpassa V."/>
            <person name="Calvo E."/>
        </authorList>
    </citation>
    <scope>NUCLEOTIDE SEQUENCE</scope>
</reference>
<keyword evidence="1" id="KW-0732">Signal</keyword>
<dbReference type="EMBL" id="GGFL01013695">
    <property type="protein sequence ID" value="MBW77873.1"/>
    <property type="molecule type" value="Transcribed_RNA"/>
</dbReference>
<proteinExistence type="predicted"/>